<dbReference type="PRINTS" id="PR00032">
    <property type="entry name" value="HTHARAC"/>
</dbReference>
<proteinExistence type="predicted"/>
<keyword evidence="2" id="KW-0238">DNA-binding</keyword>
<evidence type="ECO:0000256" key="3">
    <source>
        <dbReference type="ARBA" id="ARBA00023163"/>
    </source>
</evidence>
<reference evidence="5" key="1">
    <citation type="journal article" date="2014" name="Int. J. Syst. Evol. Microbiol.">
        <title>Complete genome sequence of Corynebacterium casei LMG S-19264T (=DSM 44701T), isolated from a smear-ripened cheese.</title>
        <authorList>
            <consortium name="US DOE Joint Genome Institute (JGI-PGF)"/>
            <person name="Walter F."/>
            <person name="Albersmeier A."/>
            <person name="Kalinowski J."/>
            <person name="Ruckert C."/>
        </authorList>
    </citation>
    <scope>NUCLEOTIDE SEQUENCE</scope>
    <source>
        <strain evidence="5">CGMCC 1.12195</strain>
    </source>
</reference>
<dbReference type="RefSeq" id="WP_188504340.1">
    <property type="nucleotide sequence ID" value="NZ_BMER01000001.1"/>
</dbReference>
<name>A0A917M457_9SPHI</name>
<feature type="domain" description="HTH araC/xylS-type" evidence="4">
    <location>
        <begin position="191"/>
        <end position="290"/>
    </location>
</feature>
<dbReference type="InterPro" id="IPR018062">
    <property type="entry name" value="HTH_AraC-typ_CS"/>
</dbReference>
<dbReference type="InterPro" id="IPR011051">
    <property type="entry name" value="RmlC_Cupin_sf"/>
</dbReference>
<dbReference type="Gene3D" id="1.10.10.60">
    <property type="entry name" value="Homeodomain-like"/>
    <property type="match status" value="2"/>
</dbReference>
<dbReference type="PROSITE" id="PS00041">
    <property type="entry name" value="HTH_ARAC_FAMILY_1"/>
    <property type="match status" value="1"/>
</dbReference>
<keyword evidence="6" id="KW-1185">Reference proteome</keyword>
<dbReference type="PROSITE" id="PS01124">
    <property type="entry name" value="HTH_ARAC_FAMILY_2"/>
    <property type="match status" value="1"/>
</dbReference>
<dbReference type="InterPro" id="IPR009057">
    <property type="entry name" value="Homeodomain-like_sf"/>
</dbReference>
<reference evidence="5" key="2">
    <citation type="submission" date="2020-09" db="EMBL/GenBank/DDBJ databases">
        <authorList>
            <person name="Sun Q."/>
            <person name="Zhou Y."/>
        </authorList>
    </citation>
    <scope>NUCLEOTIDE SEQUENCE</scope>
    <source>
        <strain evidence="5">CGMCC 1.12195</strain>
    </source>
</reference>
<dbReference type="InterPro" id="IPR003313">
    <property type="entry name" value="AraC-bd"/>
</dbReference>
<gene>
    <name evidence="5" type="ORF">GCM10007415_04880</name>
</gene>
<dbReference type="EMBL" id="BMER01000001">
    <property type="protein sequence ID" value="GGG76157.1"/>
    <property type="molecule type" value="Genomic_DNA"/>
</dbReference>
<dbReference type="SMART" id="SM00342">
    <property type="entry name" value="HTH_ARAC"/>
    <property type="match status" value="1"/>
</dbReference>
<sequence>MNVALKKTAIQKTRIPESNIFFIRELHDKHFDATWHAHSEYQLFLVVEGTGTKFIGNTVKPFDSGDLTFLGPNTPHLWRSDECYFEPHCENISRGLVIYFNGAAFGQLIEKEEFGQLKILLEKVRCGMELYGKTAQRTAKLMHELVHLHGMESIILLFRILDSLAKSKEYRLLHDDMVYYQLKDVETNRINLVYNYAAKHFKYKITLEEVAALLNMTPTSFSRYFTMKTSKSFSYFLTELRIRNACKLLSTEEAKNIAQICYESGFNTLSNFNKQFKTFIGMTPTEYRQKFLTL</sequence>
<comment type="caution">
    <text evidence="5">The sequence shown here is derived from an EMBL/GenBank/DDBJ whole genome shotgun (WGS) entry which is preliminary data.</text>
</comment>
<dbReference type="Proteomes" id="UP000660862">
    <property type="component" value="Unassembled WGS sequence"/>
</dbReference>
<evidence type="ECO:0000259" key="4">
    <source>
        <dbReference type="PROSITE" id="PS01124"/>
    </source>
</evidence>
<accession>A0A917M457</accession>
<dbReference type="InterPro" id="IPR018060">
    <property type="entry name" value="HTH_AraC"/>
</dbReference>
<dbReference type="PANTHER" id="PTHR43280">
    <property type="entry name" value="ARAC-FAMILY TRANSCRIPTIONAL REGULATOR"/>
    <property type="match status" value="1"/>
</dbReference>
<dbReference type="Pfam" id="PF12833">
    <property type="entry name" value="HTH_18"/>
    <property type="match status" value="1"/>
</dbReference>
<evidence type="ECO:0000313" key="6">
    <source>
        <dbReference type="Proteomes" id="UP000660862"/>
    </source>
</evidence>
<dbReference type="Pfam" id="PF02311">
    <property type="entry name" value="AraC_binding"/>
    <property type="match status" value="1"/>
</dbReference>
<dbReference type="AlphaFoldDB" id="A0A917M457"/>
<dbReference type="SUPFAM" id="SSF51182">
    <property type="entry name" value="RmlC-like cupins"/>
    <property type="match status" value="1"/>
</dbReference>
<dbReference type="PANTHER" id="PTHR43280:SF27">
    <property type="entry name" value="TRANSCRIPTIONAL REGULATOR MTLR"/>
    <property type="match status" value="1"/>
</dbReference>
<dbReference type="Gene3D" id="2.60.120.10">
    <property type="entry name" value="Jelly Rolls"/>
    <property type="match status" value="1"/>
</dbReference>
<dbReference type="GO" id="GO:0043565">
    <property type="term" value="F:sequence-specific DNA binding"/>
    <property type="evidence" value="ECO:0007669"/>
    <property type="project" value="InterPro"/>
</dbReference>
<evidence type="ECO:0000256" key="2">
    <source>
        <dbReference type="ARBA" id="ARBA00023125"/>
    </source>
</evidence>
<evidence type="ECO:0000313" key="5">
    <source>
        <dbReference type="EMBL" id="GGG76157.1"/>
    </source>
</evidence>
<dbReference type="GO" id="GO:0003700">
    <property type="term" value="F:DNA-binding transcription factor activity"/>
    <property type="evidence" value="ECO:0007669"/>
    <property type="project" value="InterPro"/>
</dbReference>
<protein>
    <recommendedName>
        <fullName evidence="4">HTH araC/xylS-type domain-containing protein</fullName>
    </recommendedName>
</protein>
<keyword evidence="3" id="KW-0804">Transcription</keyword>
<dbReference type="InterPro" id="IPR020449">
    <property type="entry name" value="Tscrpt_reg_AraC-type_HTH"/>
</dbReference>
<keyword evidence="1" id="KW-0805">Transcription regulation</keyword>
<dbReference type="SUPFAM" id="SSF46689">
    <property type="entry name" value="Homeodomain-like"/>
    <property type="match status" value="1"/>
</dbReference>
<dbReference type="InterPro" id="IPR014710">
    <property type="entry name" value="RmlC-like_jellyroll"/>
</dbReference>
<organism evidence="5 6">
    <name type="scientific">Parapedobacter pyrenivorans</name>
    <dbReference type="NCBI Taxonomy" id="1305674"/>
    <lineage>
        <taxon>Bacteria</taxon>
        <taxon>Pseudomonadati</taxon>
        <taxon>Bacteroidota</taxon>
        <taxon>Sphingobacteriia</taxon>
        <taxon>Sphingobacteriales</taxon>
        <taxon>Sphingobacteriaceae</taxon>
        <taxon>Parapedobacter</taxon>
    </lineage>
</organism>
<evidence type="ECO:0000256" key="1">
    <source>
        <dbReference type="ARBA" id="ARBA00023015"/>
    </source>
</evidence>